<keyword evidence="2" id="KW-1185">Reference proteome</keyword>
<feature type="domain" description="Methyltransferase FkbM" evidence="1">
    <location>
        <begin position="22"/>
        <end position="114"/>
    </location>
</feature>
<dbReference type="WBParaSite" id="L893_g29525.t1">
    <property type="protein sequence ID" value="L893_g29525.t1"/>
    <property type="gene ID" value="L893_g29525"/>
</dbReference>
<reference evidence="3" key="1">
    <citation type="submission" date="2016-11" db="UniProtKB">
        <authorList>
            <consortium name="WormBaseParasite"/>
        </authorList>
    </citation>
    <scope>IDENTIFICATION</scope>
</reference>
<dbReference type="InterPro" id="IPR006342">
    <property type="entry name" value="FkbM_mtfrase"/>
</dbReference>
<dbReference type="Proteomes" id="UP000095287">
    <property type="component" value="Unplaced"/>
</dbReference>
<accession>A0A1I7ZTZ1</accession>
<dbReference type="PANTHER" id="PTHR22989:SF4">
    <property type="entry name" value="METHYLTRANSFERASE FKBM DOMAIN-CONTAINING PROTEIN"/>
    <property type="match status" value="1"/>
</dbReference>
<dbReference type="Pfam" id="PF05050">
    <property type="entry name" value="Methyltransf_21"/>
    <property type="match status" value="1"/>
</dbReference>
<evidence type="ECO:0000259" key="1">
    <source>
        <dbReference type="Pfam" id="PF05050"/>
    </source>
</evidence>
<evidence type="ECO:0000313" key="3">
    <source>
        <dbReference type="WBParaSite" id="L893_g29525.t1"/>
    </source>
</evidence>
<sequence>MYDSCHFYAADPIEKVNKDLFTPIGKFFPFAVGASNKVHQASVKLDPNSDRYTAVNFTHVELLAFLKEKANIPAGKIDQLLLDAEGAEYELVPYFAVGGPLETAGYDVCQMNTELTMATI</sequence>
<proteinExistence type="predicted"/>
<name>A0A1I7ZTZ1_9BILA</name>
<protein>
    <submittedName>
        <fullName evidence="3">Methyltransf_21 domain-containing protein</fullName>
    </submittedName>
</protein>
<dbReference type="PANTHER" id="PTHR22989">
    <property type="entry name" value="UNCHARACTERIZED DUF13 C.ELEGANS"/>
    <property type="match status" value="1"/>
</dbReference>
<organism evidence="2 3">
    <name type="scientific">Steinernema glaseri</name>
    <dbReference type="NCBI Taxonomy" id="37863"/>
    <lineage>
        <taxon>Eukaryota</taxon>
        <taxon>Metazoa</taxon>
        <taxon>Ecdysozoa</taxon>
        <taxon>Nematoda</taxon>
        <taxon>Chromadorea</taxon>
        <taxon>Rhabditida</taxon>
        <taxon>Tylenchina</taxon>
        <taxon>Panagrolaimomorpha</taxon>
        <taxon>Strongyloidoidea</taxon>
        <taxon>Steinernematidae</taxon>
        <taxon>Steinernema</taxon>
    </lineage>
</organism>
<evidence type="ECO:0000313" key="2">
    <source>
        <dbReference type="Proteomes" id="UP000095287"/>
    </source>
</evidence>
<dbReference type="AlphaFoldDB" id="A0A1I7ZTZ1"/>